<dbReference type="SUPFAM" id="SSF53474">
    <property type="entry name" value="alpha/beta-Hydrolases"/>
    <property type="match status" value="1"/>
</dbReference>
<proteinExistence type="predicted"/>
<dbReference type="EMBL" id="JAHBMK020000001">
    <property type="protein sequence ID" value="MDO8224828.1"/>
    <property type="molecule type" value="Genomic_DNA"/>
</dbReference>
<gene>
    <name evidence="2" type="ORF">KHP33_008180</name>
</gene>
<evidence type="ECO:0000259" key="1">
    <source>
        <dbReference type="Pfam" id="PF00326"/>
    </source>
</evidence>
<dbReference type="InterPro" id="IPR001375">
    <property type="entry name" value="Peptidase_S9_cat"/>
</dbReference>
<dbReference type="Gene3D" id="3.40.50.1820">
    <property type="entry name" value="alpha/beta hydrolase"/>
    <property type="match status" value="1"/>
</dbReference>
<protein>
    <submittedName>
        <fullName evidence="2">Prolyl oligopeptidase family serine peptidase</fullName>
    </submittedName>
</protein>
<reference evidence="2" key="1">
    <citation type="submission" date="2023-07" db="EMBL/GenBank/DDBJ databases">
        <title>Biological control against Fusarium languescens, the causal agent of wilt in Jalapeno peppers, by a novel bacterial subspecies: Bacillus cabrialesii subsp. tritici TSO2.</title>
        <authorList>
            <person name="Montoya-Martinez A.C."/>
            <person name="Figueroa-Brambila K.M."/>
            <person name="Escalante-Beltran A."/>
            <person name="Lopez-Montoya N.D."/>
            <person name="Valenzuela-Ruiz V."/>
            <person name="Parra-Cota F.I."/>
            <person name="Estrada Alvarado M.I."/>
            <person name="De Los Santos Villalobos S."/>
        </authorList>
    </citation>
    <scope>NUCLEOTIDE SEQUENCE</scope>
    <source>
        <strain evidence="2">TSO2</strain>
    </source>
</reference>
<name>A0ABT9DJH4_9BACI</name>
<dbReference type="Pfam" id="PF00326">
    <property type="entry name" value="Peptidase_S9"/>
    <property type="match status" value="1"/>
</dbReference>
<comment type="caution">
    <text evidence="2">The sequence shown here is derived from an EMBL/GenBank/DDBJ whole genome shotgun (WGS) entry which is preliminary data.</text>
</comment>
<evidence type="ECO:0000313" key="3">
    <source>
        <dbReference type="Proteomes" id="UP001177121"/>
    </source>
</evidence>
<dbReference type="Proteomes" id="UP001177121">
    <property type="component" value="Unassembled WGS sequence"/>
</dbReference>
<keyword evidence="3" id="KW-1185">Reference proteome</keyword>
<dbReference type="InterPro" id="IPR029058">
    <property type="entry name" value="AB_hydrolase_fold"/>
</dbReference>
<feature type="domain" description="Peptidase S9 prolyl oligopeptidase catalytic" evidence="1">
    <location>
        <begin position="1"/>
        <end position="60"/>
    </location>
</feature>
<sequence length="64" mass="7416">MHGDQDDVVPYEQSAEFYQALKKAGHDAIMYKIKDAGHIGFTQPHTLHIVKDFFNCCLKNERKH</sequence>
<organism evidence="2 3">
    <name type="scientific">Bacillus cabrialesii subsp. tritici</name>
    <dbReference type="NCBI Taxonomy" id="2944916"/>
    <lineage>
        <taxon>Bacteria</taxon>
        <taxon>Bacillati</taxon>
        <taxon>Bacillota</taxon>
        <taxon>Bacilli</taxon>
        <taxon>Bacillales</taxon>
        <taxon>Bacillaceae</taxon>
        <taxon>Bacillus</taxon>
        <taxon>Bacillus cabrialesii</taxon>
    </lineage>
</organism>
<evidence type="ECO:0000313" key="2">
    <source>
        <dbReference type="EMBL" id="MDO8224828.1"/>
    </source>
</evidence>
<accession>A0ABT9DJH4</accession>